<feature type="region of interest" description="Disordered" evidence="1">
    <location>
        <begin position="1"/>
        <end position="22"/>
    </location>
</feature>
<protein>
    <submittedName>
        <fullName evidence="2">DUF2889 domain-containing protein</fullName>
    </submittedName>
</protein>
<feature type="region of interest" description="Disordered" evidence="1">
    <location>
        <begin position="150"/>
        <end position="175"/>
    </location>
</feature>
<name>A0ABT0K360_9ACTN</name>
<dbReference type="Proteomes" id="UP001201873">
    <property type="component" value="Unassembled WGS sequence"/>
</dbReference>
<feature type="region of interest" description="Disordered" evidence="1">
    <location>
        <begin position="198"/>
        <end position="217"/>
    </location>
</feature>
<comment type="caution">
    <text evidence="2">The sequence shown here is derived from an EMBL/GenBank/DDBJ whole genome shotgun (WGS) entry which is preliminary data.</text>
</comment>
<gene>
    <name evidence="2" type="ORF">MXD59_21030</name>
</gene>
<reference evidence="2 3" key="1">
    <citation type="submission" date="2022-04" db="EMBL/GenBank/DDBJ databases">
        <title>Genome diversity in the genus Frankia.</title>
        <authorList>
            <person name="Carlos-Shanley C."/>
            <person name="Hahn D."/>
        </authorList>
    </citation>
    <scope>NUCLEOTIDE SEQUENCE [LARGE SCALE GENOMIC DNA]</scope>
    <source>
        <strain evidence="2 3">Ag45/Mut15</strain>
    </source>
</reference>
<organism evidence="2 3">
    <name type="scientific">Frankia umida</name>
    <dbReference type="NCBI Taxonomy" id="573489"/>
    <lineage>
        <taxon>Bacteria</taxon>
        <taxon>Bacillati</taxon>
        <taxon>Actinomycetota</taxon>
        <taxon>Actinomycetes</taxon>
        <taxon>Frankiales</taxon>
        <taxon>Frankiaceae</taxon>
        <taxon>Frankia</taxon>
    </lineage>
</organism>
<keyword evidence="3" id="KW-1185">Reference proteome</keyword>
<dbReference type="Pfam" id="PF11136">
    <property type="entry name" value="DUF2889"/>
    <property type="match status" value="1"/>
</dbReference>
<sequence>MHPRHGIHDPSAGTPSRRPGSVRRTLTVETRYPAGLRGTLAVHGRGRDLVTHADGTVTVAATGSLEIEVDGFHSRTVTAVRTTPAVPALAGLVGARLRGGFRTRLREVAPDLAGSQPILAALLDDVPIAVLVSGTILLHVARTAALAAGTAPAKPASPPTPTEVGLPPGAPSATELARGADQCAGWRHGATIMVEVSRTGRPPAPTGPPAPSLGSPDDPLAWHVGALDPLAPFSSRRHRRIDLTPTEAPAEAGTDAELTVDVLFRDSYQPEDEPQTIVHEYEVHGALDAHSTRFTRLAATPRVLPWLECPEAVPSAAWLVGQPAGDARATVRRDFVGPPTCTHLNDTLRHLADLPALASLLPPAGQISS</sequence>
<accession>A0ABT0K360</accession>
<proteinExistence type="predicted"/>
<dbReference type="InterPro" id="IPR021312">
    <property type="entry name" value="DUF2889"/>
</dbReference>
<evidence type="ECO:0000313" key="3">
    <source>
        <dbReference type="Proteomes" id="UP001201873"/>
    </source>
</evidence>
<dbReference type="RefSeq" id="WP_248826346.1">
    <property type="nucleotide sequence ID" value="NZ_JALKFT010000029.1"/>
</dbReference>
<dbReference type="EMBL" id="JALKFT010000029">
    <property type="protein sequence ID" value="MCK9878221.1"/>
    <property type="molecule type" value="Genomic_DNA"/>
</dbReference>
<evidence type="ECO:0000256" key="1">
    <source>
        <dbReference type="SAM" id="MobiDB-lite"/>
    </source>
</evidence>
<evidence type="ECO:0000313" key="2">
    <source>
        <dbReference type="EMBL" id="MCK9878221.1"/>
    </source>
</evidence>
<feature type="compositionally biased region" description="Pro residues" evidence="1">
    <location>
        <begin position="202"/>
        <end position="211"/>
    </location>
</feature>